<dbReference type="InterPro" id="IPR045518">
    <property type="entry name" value="2EXR"/>
</dbReference>
<dbReference type="HOGENOM" id="CLU_058063_0_0_1"/>
<dbReference type="Proteomes" id="UP000005426">
    <property type="component" value="Unassembled WGS sequence"/>
</dbReference>
<dbReference type="Pfam" id="PF20150">
    <property type="entry name" value="2EXR"/>
    <property type="match status" value="1"/>
</dbReference>
<organism evidence="2 3">
    <name type="scientific">Hypocrea atroviridis (strain ATCC 20476 / IMI 206040)</name>
    <name type="common">Trichoderma atroviride</name>
    <dbReference type="NCBI Taxonomy" id="452589"/>
    <lineage>
        <taxon>Eukaryota</taxon>
        <taxon>Fungi</taxon>
        <taxon>Dikarya</taxon>
        <taxon>Ascomycota</taxon>
        <taxon>Pezizomycotina</taxon>
        <taxon>Sordariomycetes</taxon>
        <taxon>Hypocreomycetidae</taxon>
        <taxon>Hypocreales</taxon>
        <taxon>Hypocreaceae</taxon>
        <taxon>Trichoderma</taxon>
    </lineage>
</organism>
<evidence type="ECO:0000313" key="2">
    <source>
        <dbReference type="EMBL" id="EHK48870.1"/>
    </source>
</evidence>
<dbReference type="KEGG" id="tatv:25780849"/>
<dbReference type="PANTHER" id="PTHR35910:SF1">
    <property type="entry name" value="2EXR DOMAIN-CONTAINING PROTEIN"/>
    <property type="match status" value="1"/>
</dbReference>
<evidence type="ECO:0000259" key="1">
    <source>
        <dbReference type="Pfam" id="PF20150"/>
    </source>
</evidence>
<sequence length="367" mass="42392">METDEFHYFPKLPFEIRCLIWELCLPQRIVEEDAPFFLLDGNESRQACWALPTTYQNAQQPVIAMVNKEAQKIAKEHGRMIQMQESTNLDSIWVQPRKDVLHLNWTRMRYVACYGDPDAFRSPLAMFVWQAEELGMQPSVVAEILHPFSIKALLGGSSASESPSVDYVSVENNDLADTADCASHADRTDQHLNITMAAVSLHITRNAVLRSGLFGLLGDAPVQMVDFDDDNRLGQFHELFKQNAMDEEPEVPILFDTFQTFQFRTAVEMWTRQAEWMIFACMWQRAQQPIYTKGSETSIYIDEIGTKPSLAWLPELPEKVSIDMDEHSPNMDHPWVKKAFRIAPRLRPQIMVRYCTKKCYIKDRHLE</sequence>
<dbReference type="GeneID" id="25780849"/>
<dbReference type="OMA" id="HLNWTRM"/>
<protein>
    <recommendedName>
        <fullName evidence="1">2EXR domain-containing protein</fullName>
    </recommendedName>
</protein>
<evidence type="ECO:0000313" key="3">
    <source>
        <dbReference type="Proteomes" id="UP000005426"/>
    </source>
</evidence>
<reference evidence="2 3" key="1">
    <citation type="journal article" date="2011" name="Genome Biol.">
        <title>Comparative genome sequence analysis underscores mycoparasitism as the ancestral life style of Trichoderma.</title>
        <authorList>
            <person name="Kubicek C.P."/>
            <person name="Herrera-Estrella A."/>
            <person name="Seidl-Seiboth V."/>
            <person name="Martinez D.A."/>
            <person name="Druzhinina I.S."/>
            <person name="Thon M."/>
            <person name="Zeilinger S."/>
            <person name="Casas-Flores S."/>
            <person name="Horwitz B.A."/>
            <person name="Mukherjee P.K."/>
            <person name="Mukherjee M."/>
            <person name="Kredics L."/>
            <person name="Alcaraz L.D."/>
            <person name="Aerts A."/>
            <person name="Antal Z."/>
            <person name="Atanasova L."/>
            <person name="Cervantes-Badillo M.G."/>
            <person name="Challacombe J."/>
            <person name="Chertkov O."/>
            <person name="McCluskey K."/>
            <person name="Coulpier F."/>
            <person name="Deshpande N."/>
            <person name="von Doehren H."/>
            <person name="Ebbole D.J."/>
            <person name="Esquivel-Naranjo E.U."/>
            <person name="Fekete E."/>
            <person name="Flipphi M."/>
            <person name="Glaser F."/>
            <person name="Gomez-Rodriguez E.Y."/>
            <person name="Gruber S."/>
            <person name="Han C."/>
            <person name="Henrissat B."/>
            <person name="Hermosa R."/>
            <person name="Hernandez-Onate M."/>
            <person name="Karaffa L."/>
            <person name="Kosti I."/>
            <person name="Le Crom S."/>
            <person name="Lindquist E."/>
            <person name="Lucas S."/>
            <person name="Luebeck M."/>
            <person name="Luebeck P.S."/>
            <person name="Margeot A."/>
            <person name="Metz B."/>
            <person name="Misra M."/>
            <person name="Nevalainen H."/>
            <person name="Omann M."/>
            <person name="Packer N."/>
            <person name="Perrone G."/>
            <person name="Uresti-Rivera E.E."/>
            <person name="Salamov A."/>
            <person name="Schmoll M."/>
            <person name="Seiboth B."/>
            <person name="Shapiro H."/>
            <person name="Sukno S."/>
            <person name="Tamayo-Ramos J.A."/>
            <person name="Tisch D."/>
            <person name="Wiest A."/>
            <person name="Wilkinson H.H."/>
            <person name="Zhang M."/>
            <person name="Coutinho P.M."/>
            <person name="Kenerley C.M."/>
            <person name="Monte E."/>
            <person name="Baker S.E."/>
            <person name="Grigoriev I.V."/>
        </authorList>
    </citation>
    <scope>NUCLEOTIDE SEQUENCE [LARGE SCALE GENOMIC DNA]</scope>
    <source>
        <strain evidence="3">ATCC 20476 / IMI 206040</strain>
    </source>
</reference>
<dbReference type="AlphaFoldDB" id="G9NIZ3"/>
<dbReference type="EMBL" id="ABDG02000017">
    <property type="protein sequence ID" value="EHK48870.1"/>
    <property type="molecule type" value="Genomic_DNA"/>
</dbReference>
<dbReference type="PANTHER" id="PTHR35910">
    <property type="entry name" value="2EXR DOMAIN-CONTAINING PROTEIN"/>
    <property type="match status" value="1"/>
</dbReference>
<dbReference type="OrthoDB" id="4895609at2759"/>
<keyword evidence="3" id="KW-1185">Reference proteome</keyword>
<name>G9NIZ3_HYPAI</name>
<proteinExistence type="predicted"/>
<feature type="domain" description="2EXR" evidence="1">
    <location>
        <begin position="6"/>
        <end position="101"/>
    </location>
</feature>
<accession>G9NIZ3</accession>
<gene>
    <name evidence="2" type="ORF">TRIATDRAFT_297651</name>
</gene>
<dbReference type="eggNOG" id="ENOG502SMMG">
    <property type="taxonomic scope" value="Eukaryota"/>
</dbReference>
<comment type="caution">
    <text evidence="2">The sequence shown here is derived from an EMBL/GenBank/DDBJ whole genome shotgun (WGS) entry which is preliminary data.</text>
</comment>
<dbReference type="STRING" id="452589.G9NIZ3"/>